<dbReference type="EMBL" id="PEWV01000048">
    <property type="protein sequence ID" value="PIU41545.1"/>
    <property type="molecule type" value="Genomic_DNA"/>
</dbReference>
<name>A0A2J0KT26_9BACT</name>
<dbReference type="InterPro" id="IPR007160">
    <property type="entry name" value="DUF362"/>
</dbReference>
<dbReference type="Proteomes" id="UP000230052">
    <property type="component" value="Unassembled WGS sequence"/>
</dbReference>
<gene>
    <name evidence="2" type="ORF">COS99_04840</name>
</gene>
<dbReference type="AlphaFoldDB" id="A0A2J0KT26"/>
<reference evidence="2 3" key="1">
    <citation type="submission" date="2017-09" db="EMBL/GenBank/DDBJ databases">
        <title>Depth-based differentiation of microbial function through sediment-hosted aquifers and enrichment of novel symbionts in the deep terrestrial subsurface.</title>
        <authorList>
            <person name="Probst A.J."/>
            <person name="Ladd B."/>
            <person name="Jarett J.K."/>
            <person name="Geller-Mcgrath D.E."/>
            <person name="Sieber C.M."/>
            <person name="Emerson J.B."/>
            <person name="Anantharaman K."/>
            <person name="Thomas B.C."/>
            <person name="Malmstrom R."/>
            <person name="Stieglmeier M."/>
            <person name="Klingl A."/>
            <person name="Woyke T."/>
            <person name="Ryan C.M."/>
            <person name="Banfield J.F."/>
        </authorList>
    </citation>
    <scope>NUCLEOTIDE SEQUENCE [LARGE SCALE GENOMIC DNA]</scope>
    <source>
        <strain evidence="2">CG07_land_8_20_14_0_80_42_15</strain>
    </source>
</reference>
<evidence type="ECO:0000259" key="1">
    <source>
        <dbReference type="Pfam" id="PF04015"/>
    </source>
</evidence>
<organism evidence="2 3">
    <name type="scientific">Candidatus Aquitaenariimonas noxiae</name>
    <dbReference type="NCBI Taxonomy" id="1974741"/>
    <lineage>
        <taxon>Bacteria</taxon>
        <taxon>Pseudomonadati</taxon>
        <taxon>Candidatus Omnitrophota</taxon>
        <taxon>Candidatus Aquitaenariimonas</taxon>
    </lineage>
</organism>
<evidence type="ECO:0000313" key="2">
    <source>
        <dbReference type="EMBL" id="PIU41545.1"/>
    </source>
</evidence>
<sequence length="328" mass="36381">MDMKKFNFFDETIFKKPVSRRKFIKLVVSGLSTLMLSNYFYKAVFGEGSRFNGRKKSNIKGNYDLVLASGKDPYQMTVKAIDAMGGMSRFVKKGSTVVVKPNIGWDRAPEYAADTNPFVVAALVDMCFQAGAKKVNIFDVPCNAKERCYENSGIKKAAEEKGASVYYVDDWNMVEARFDYESPMEKWPIFRDAIECDTFINVPILKHHSLTGLTLSMKNLMGVCGGNRGQIHNDIGRKLVDLTDFINPDLTVIDAYRFLSKHGPSGGNLEDVINIEKLIVATDPTLADVYACALAGSDPLKVPNIAEASSRSFGNSDITKANIFKINV</sequence>
<accession>A0A2J0KT26</accession>
<evidence type="ECO:0000313" key="3">
    <source>
        <dbReference type="Proteomes" id="UP000230052"/>
    </source>
</evidence>
<feature type="domain" description="DUF362" evidence="1">
    <location>
        <begin position="97"/>
        <end position="292"/>
    </location>
</feature>
<dbReference type="Pfam" id="PF04015">
    <property type="entry name" value="DUF362"/>
    <property type="match status" value="1"/>
</dbReference>
<proteinExistence type="predicted"/>
<comment type="caution">
    <text evidence="2">The sequence shown here is derived from an EMBL/GenBank/DDBJ whole genome shotgun (WGS) entry which is preliminary data.</text>
</comment>
<protein>
    <submittedName>
        <fullName evidence="2">Cytoplasmic protein</fullName>
    </submittedName>
</protein>